<dbReference type="InterPro" id="IPR002048">
    <property type="entry name" value="EF_hand_dom"/>
</dbReference>
<reference evidence="7" key="3">
    <citation type="submission" date="2020-05" db="UniProtKB">
        <authorList>
            <consortium name="EnsemblMetazoa"/>
        </authorList>
    </citation>
    <scope>IDENTIFICATION</scope>
    <source>
        <strain evidence="7">USDA</strain>
    </source>
</reference>
<dbReference type="GO" id="GO:0005886">
    <property type="term" value="C:plasma membrane"/>
    <property type="evidence" value="ECO:0007669"/>
    <property type="project" value="TreeGrafter"/>
</dbReference>
<dbReference type="SMART" id="SM00027">
    <property type="entry name" value="EH"/>
    <property type="match status" value="2"/>
</dbReference>
<dbReference type="Gene3D" id="1.10.238.10">
    <property type="entry name" value="EF-hand"/>
    <property type="match status" value="2"/>
</dbReference>
<dbReference type="GO" id="GO:0005737">
    <property type="term" value="C:cytoplasm"/>
    <property type="evidence" value="ECO:0007669"/>
    <property type="project" value="TreeGrafter"/>
</dbReference>
<dbReference type="InterPro" id="IPR011992">
    <property type="entry name" value="EF-hand-dom_pair"/>
</dbReference>
<feature type="region of interest" description="Disordered" evidence="3">
    <location>
        <begin position="1078"/>
        <end position="1098"/>
    </location>
</feature>
<dbReference type="PROSITE" id="PS50031">
    <property type="entry name" value="EH"/>
    <property type="match status" value="2"/>
</dbReference>
<sequence length="1098" mass="122390">MDNIMADVPFPKMGDMPKITPNKIINTSQPKIDWSIKPAEKIKYDQLFDSLQPVDGVIPGKQVRSVLMDSKLPVEILGKIWDLADLDKDGSLSRHEFMIAMHLVYKALEQHTIPNVLPPELMSLNKRKDSLVSQSNLIMPSVKPPVPPQPSIPPLPNIPPQPSRPPLPPQPTLVPHIQSPSLILNQNTLGMPQSQTTSLMGLNWVVSAEDKAKADALFQLTDSDKDGFVSGSEIKDVFLQSGVPQPVLAHIWSLCDRNQSGKLNNEQFALAMWLISQKVKGIEPPESLTPEMVPPSMRGNVDGLVEEVVSAPTYSNPELELIATDIDKLVKEKNILEADIAQKEADIKIKNSEVKNLQSEVDTLAATLKQLENQKGEAQKRLNDLKNQVEKLKSQAAEQEESLKSQETELNSKKQELENLKQEETRLEKLQEENKKLLENLSQNLQESQLQISQVKAKITQLEEMQRQMNDAITVFESAITSGDATMVPDSSLSIGPDFRDPEITKLTVVEDETKDNTFSNINGTNEFDNKTFPDDAFSNHNVENAFGNEDPFTSAFTDSKKSIDDGFGDPFSALGTTNSSAVTSSDPFDPFGDGNRRSDAKTPIDMSDKDPFGCDPFANLHAPERPTNPPTRPESPSPALPPKKSKQPPPRPAPPRPVQPTMRAAPVPPTPSPDTTTVSSSQDPFGNSGGFANFANFDSKCCYRSTCNLDSNPSIFVTSQPNLTRTFPVSLPPPSSKFKPQARTVSMFYTIDFEKLTNNKTIMMIRRIHQNLSISNLKNSTFLQLKTEPKPGTRRGLRPDSKDSPPILNNQTESTSPIQSLPVQNRYASFEFTEDPFKNYRYDDLANIDPFDEGTTTTTTTTDDDKKKNISDKNFFNFYDDSTSYEIPIGSERETFESRFPKVDVFDSEFSFGSGRIKSNDVPPPPPSSSSFNNNNNNNNSNNTISDKVNGNVINLFSNHSKPPVFSDKNSNIMTGVGDDDDDDGFFFKKDDDKKMNKNLKSNELLLIRGREKENKFDVEKTLPKEEFQMAWAAKESLRLEEERLKQEAQEKADYEYALALSKKDSNAKDKRTIKNLLKLGRSNNSNNNNNNNTPAA</sequence>
<dbReference type="Pfam" id="PF12763">
    <property type="entry name" value="EH"/>
    <property type="match status" value="2"/>
</dbReference>
<feature type="compositionally biased region" description="Pro residues" evidence="3">
    <location>
        <begin position="142"/>
        <end position="169"/>
    </location>
</feature>
<feature type="region of interest" description="Disordered" evidence="3">
    <location>
        <begin position="575"/>
        <end position="685"/>
    </location>
</feature>
<dbReference type="Proteomes" id="UP000009046">
    <property type="component" value="Unassembled WGS sequence"/>
</dbReference>
<feature type="region of interest" description="Disordered" evidence="3">
    <location>
        <begin position="784"/>
        <end position="821"/>
    </location>
</feature>
<feature type="compositionally biased region" description="Polar residues" evidence="3">
    <location>
        <begin position="808"/>
        <end position="821"/>
    </location>
</feature>
<dbReference type="CDD" id="cd00052">
    <property type="entry name" value="EH"/>
    <property type="match status" value="2"/>
</dbReference>
<dbReference type="Gene3D" id="1.10.287.1490">
    <property type="match status" value="1"/>
</dbReference>
<dbReference type="GO" id="GO:0005509">
    <property type="term" value="F:calcium ion binding"/>
    <property type="evidence" value="ECO:0007669"/>
    <property type="project" value="InterPro"/>
</dbReference>
<feature type="compositionally biased region" description="Pro residues" evidence="3">
    <location>
        <begin position="627"/>
        <end position="659"/>
    </location>
</feature>
<dbReference type="InterPro" id="IPR018247">
    <property type="entry name" value="EF_Hand_1_Ca_BS"/>
</dbReference>
<evidence type="ECO:0000256" key="1">
    <source>
        <dbReference type="ARBA" id="ARBA00022837"/>
    </source>
</evidence>
<keyword evidence="8" id="KW-1185">Reference proteome</keyword>
<dbReference type="SUPFAM" id="SSF47473">
    <property type="entry name" value="EF-hand"/>
    <property type="match status" value="2"/>
</dbReference>
<keyword evidence="1" id="KW-0106">Calcium</keyword>
<evidence type="ECO:0000259" key="4">
    <source>
        <dbReference type="PROSITE" id="PS50031"/>
    </source>
</evidence>
<feature type="domain" description="EF-hand" evidence="5">
    <location>
        <begin position="209"/>
        <end position="244"/>
    </location>
</feature>
<dbReference type="InterPro" id="IPR000261">
    <property type="entry name" value="EH_dom"/>
</dbReference>
<dbReference type="PANTHER" id="PTHR11216:SF176">
    <property type="entry name" value="EPIDERMAL GROWTH FACTOR RECEPTOR PATHWAY SUBSTRATE CLONE 15, ISOFORM A"/>
    <property type="match status" value="1"/>
</dbReference>
<dbReference type="PROSITE" id="PS50222">
    <property type="entry name" value="EF_HAND_2"/>
    <property type="match status" value="2"/>
</dbReference>
<reference evidence="6" key="1">
    <citation type="submission" date="2007-04" db="EMBL/GenBank/DDBJ databases">
        <title>Annotation of Pediculus humanus corporis strain USDA.</title>
        <authorList>
            <person name="Kirkness E."/>
            <person name="Hannick L."/>
            <person name="Hass B."/>
            <person name="Bruggner R."/>
            <person name="Lawson D."/>
            <person name="Bidwell S."/>
            <person name="Joardar V."/>
            <person name="Caler E."/>
            <person name="Walenz B."/>
            <person name="Inman J."/>
            <person name="Schobel S."/>
            <person name="Galinsky K."/>
            <person name="Amedeo P."/>
            <person name="Strausberg R."/>
        </authorList>
    </citation>
    <scope>NUCLEOTIDE SEQUENCE</scope>
    <source>
        <strain evidence="6">USDA</strain>
    </source>
</reference>
<feature type="compositionally biased region" description="Low complexity" evidence="3">
    <location>
        <begin position="1084"/>
        <end position="1098"/>
    </location>
</feature>
<keyword evidence="2" id="KW-0175">Coiled coil</keyword>
<feature type="compositionally biased region" description="Low complexity" evidence="3">
    <location>
        <begin position="930"/>
        <end position="944"/>
    </location>
</feature>
<evidence type="ECO:0000259" key="5">
    <source>
        <dbReference type="PROSITE" id="PS50222"/>
    </source>
</evidence>
<dbReference type="RefSeq" id="XP_002432559.1">
    <property type="nucleotide sequence ID" value="XM_002432514.1"/>
</dbReference>
<feature type="domain" description="EF-hand" evidence="5">
    <location>
        <begin position="72"/>
        <end position="107"/>
    </location>
</feature>
<evidence type="ECO:0000313" key="7">
    <source>
        <dbReference type="EnsemblMetazoa" id="PHUM591970-PA"/>
    </source>
</evidence>
<dbReference type="VEuPathDB" id="VectorBase:PHUM591970"/>
<feature type="region of interest" description="Disordered" evidence="3">
    <location>
        <begin position="138"/>
        <end position="169"/>
    </location>
</feature>
<dbReference type="PANTHER" id="PTHR11216">
    <property type="entry name" value="EH DOMAIN"/>
    <property type="match status" value="1"/>
</dbReference>
<dbReference type="EMBL" id="AAZO01007214">
    <property type="status" value="NOT_ANNOTATED_CDS"/>
    <property type="molecule type" value="Genomic_DNA"/>
</dbReference>
<feature type="compositionally biased region" description="Basic and acidic residues" evidence="3">
    <location>
        <begin position="595"/>
        <end position="613"/>
    </location>
</feature>
<dbReference type="CTD" id="8232795"/>
<feature type="compositionally biased region" description="Basic and acidic residues" evidence="3">
    <location>
        <begin position="788"/>
        <end position="804"/>
    </location>
</feature>
<dbReference type="EMBL" id="DS235878">
    <property type="protein sequence ID" value="EEB19821.1"/>
    <property type="molecule type" value="Genomic_DNA"/>
</dbReference>
<dbReference type="OrthoDB" id="524326at2759"/>
<organism>
    <name type="scientific">Pediculus humanus subsp. corporis</name>
    <name type="common">Body louse</name>
    <dbReference type="NCBI Taxonomy" id="121224"/>
    <lineage>
        <taxon>Eukaryota</taxon>
        <taxon>Metazoa</taxon>
        <taxon>Ecdysozoa</taxon>
        <taxon>Arthropoda</taxon>
        <taxon>Hexapoda</taxon>
        <taxon>Insecta</taxon>
        <taxon>Pterygota</taxon>
        <taxon>Neoptera</taxon>
        <taxon>Paraneoptera</taxon>
        <taxon>Psocodea</taxon>
        <taxon>Troctomorpha</taxon>
        <taxon>Phthiraptera</taxon>
        <taxon>Anoplura</taxon>
        <taxon>Pediculidae</taxon>
        <taxon>Pediculus</taxon>
    </lineage>
</organism>
<accession>E0W2G5</accession>
<dbReference type="OMA" id="ISQTINC"/>
<name>E0W2G5_PEDHC</name>
<dbReference type="SUPFAM" id="SSF57997">
    <property type="entry name" value="Tropomyosin"/>
    <property type="match status" value="1"/>
</dbReference>
<evidence type="ECO:0000256" key="2">
    <source>
        <dbReference type="SAM" id="Coils"/>
    </source>
</evidence>
<evidence type="ECO:0000313" key="6">
    <source>
        <dbReference type="EMBL" id="EEB19821.1"/>
    </source>
</evidence>
<dbReference type="STRING" id="121224.E0W2G5"/>
<dbReference type="InParanoid" id="E0W2G5"/>
<reference evidence="6" key="2">
    <citation type="submission" date="2007-04" db="EMBL/GenBank/DDBJ databases">
        <title>The genome of the human body louse.</title>
        <authorList>
            <consortium name="The Human Body Louse Genome Consortium"/>
            <person name="Kirkness E."/>
            <person name="Walenz B."/>
            <person name="Hass B."/>
            <person name="Bruggner R."/>
            <person name="Strausberg R."/>
        </authorList>
    </citation>
    <scope>NUCLEOTIDE SEQUENCE</scope>
    <source>
        <strain evidence="6">USDA</strain>
    </source>
</reference>
<dbReference type="GeneID" id="8232795"/>
<dbReference type="GO" id="GO:0006897">
    <property type="term" value="P:endocytosis"/>
    <property type="evidence" value="ECO:0007669"/>
    <property type="project" value="TreeGrafter"/>
</dbReference>
<dbReference type="GO" id="GO:0016197">
    <property type="term" value="P:endosomal transport"/>
    <property type="evidence" value="ECO:0007669"/>
    <property type="project" value="TreeGrafter"/>
</dbReference>
<dbReference type="eggNOG" id="KOG0998">
    <property type="taxonomic scope" value="Eukaryota"/>
</dbReference>
<evidence type="ECO:0000313" key="8">
    <source>
        <dbReference type="Proteomes" id="UP000009046"/>
    </source>
</evidence>
<feature type="coiled-coil region" evidence="2">
    <location>
        <begin position="326"/>
        <end position="472"/>
    </location>
</feature>
<feature type="compositionally biased region" description="Polar residues" evidence="3">
    <location>
        <begin position="575"/>
        <end position="587"/>
    </location>
</feature>
<evidence type="ECO:0000256" key="3">
    <source>
        <dbReference type="SAM" id="MobiDB-lite"/>
    </source>
</evidence>
<dbReference type="SMART" id="SM00054">
    <property type="entry name" value="EFh"/>
    <property type="match status" value="3"/>
</dbReference>
<dbReference type="EnsemblMetazoa" id="PHUM591970-RA">
    <property type="protein sequence ID" value="PHUM591970-PA"/>
    <property type="gene ID" value="PHUM591970"/>
</dbReference>
<feature type="region of interest" description="Disordered" evidence="3">
    <location>
        <begin position="915"/>
        <end position="948"/>
    </location>
</feature>
<gene>
    <name evidence="7" type="primary">8232795</name>
    <name evidence="6" type="ORF">Phum_PHUM591970</name>
</gene>
<dbReference type="PROSITE" id="PS00018">
    <property type="entry name" value="EF_HAND_1"/>
    <property type="match status" value="2"/>
</dbReference>
<feature type="domain" description="EH" evidence="4">
    <location>
        <begin position="210"/>
        <end position="299"/>
    </location>
</feature>
<dbReference type="AlphaFoldDB" id="E0W2G5"/>
<proteinExistence type="predicted"/>
<dbReference type="KEGG" id="phu:Phum_PHUM591970"/>
<dbReference type="HOGENOM" id="CLU_007270_1_0_1"/>
<feature type="domain" description="EH" evidence="4">
    <location>
        <begin position="40"/>
        <end position="128"/>
    </location>
</feature>
<feature type="compositionally biased region" description="Low complexity" evidence="3">
    <location>
        <begin position="674"/>
        <end position="685"/>
    </location>
</feature>
<protein>
    <submittedName>
        <fullName evidence="6 7">Eps-15, putative</fullName>
    </submittedName>
</protein>